<evidence type="ECO:0000256" key="1">
    <source>
        <dbReference type="SAM" id="MobiDB-lite"/>
    </source>
</evidence>
<feature type="domain" description="J" evidence="2">
    <location>
        <begin position="10"/>
        <end position="68"/>
    </location>
</feature>
<sequence length="146" mass="15782">MVETVSLRPNHYELLGLTPAASSAEIAQAFAKELSLLPMRPFGSLAQVSLAYETLRDPIKRAAYDASLRPETKPQPSHPLIGRLESAPFLGGVPAKPVVRPAAVSSSPVTPRPEPSANREPRRPLANCCVSRPNQPSAKSSRPRER</sequence>
<organism evidence="3 4">
    <name type="scientific">Sphingomonas sediminicola</name>
    <dbReference type="NCBI Taxonomy" id="386874"/>
    <lineage>
        <taxon>Bacteria</taxon>
        <taxon>Pseudomonadati</taxon>
        <taxon>Pseudomonadota</taxon>
        <taxon>Alphaproteobacteria</taxon>
        <taxon>Sphingomonadales</taxon>
        <taxon>Sphingomonadaceae</taxon>
        <taxon>Sphingomonas</taxon>
    </lineage>
</organism>
<keyword evidence="4" id="KW-1185">Reference proteome</keyword>
<dbReference type="InterPro" id="IPR001623">
    <property type="entry name" value="DnaJ_domain"/>
</dbReference>
<dbReference type="InterPro" id="IPR036869">
    <property type="entry name" value="J_dom_sf"/>
</dbReference>
<feature type="compositionally biased region" description="Low complexity" evidence="1">
    <location>
        <begin position="100"/>
        <end position="109"/>
    </location>
</feature>
<dbReference type="EMBL" id="CP060782">
    <property type="protein sequence ID" value="QNP45421.1"/>
    <property type="molecule type" value="Genomic_DNA"/>
</dbReference>
<dbReference type="Proteomes" id="UP000516105">
    <property type="component" value="Chromosome"/>
</dbReference>
<feature type="region of interest" description="Disordered" evidence="1">
    <location>
        <begin position="66"/>
        <end position="85"/>
    </location>
</feature>
<dbReference type="CDD" id="cd06257">
    <property type="entry name" value="DnaJ"/>
    <property type="match status" value="1"/>
</dbReference>
<accession>A0ABX6T7M6</accession>
<evidence type="ECO:0000313" key="4">
    <source>
        <dbReference type="Proteomes" id="UP000516105"/>
    </source>
</evidence>
<name>A0ABX6T7M6_9SPHN</name>
<proteinExistence type="predicted"/>
<protein>
    <recommendedName>
        <fullName evidence="2">J domain-containing protein</fullName>
    </recommendedName>
</protein>
<evidence type="ECO:0000259" key="2">
    <source>
        <dbReference type="PROSITE" id="PS50076"/>
    </source>
</evidence>
<feature type="region of interest" description="Disordered" evidence="1">
    <location>
        <begin position="100"/>
        <end position="146"/>
    </location>
</feature>
<dbReference type="Gene3D" id="1.10.287.110">
    <property type="entry name" value="DnaJ domain"/>
    <property type="match status" value="1"/>
</dbReference>
<dbReference type="SUPFAM" id="SSF46565">
    <property type="entry name" value="Chaperone J-domain"/>
    <property type="match status" value="1"/>
</dbReference>
<gene>
    <name evidence="3" type="ORF">H9L14_12630</name>
</gene>
<reference evidence="3 4" key="1">
    <citation type="submission" date="2020-08" db="EMBL/GenBank/DDBJ databases">
        <title>Genome sequence of Sphingomonas sediminicola KACC 15039T.</title>
        <authorList>
            <person name="Hyun D.-W."/>
            <person name="Bae J.-W."/>
        </authorList>
    </citation>
    <scope>NUCLEOTIDE SEQUENCE [LARGE SCALE GENOMIC DNA]</scope>
    <source>
        <strain evidence="3 4">KACC 15039</strain>
    </source>
</reference>
<evidence type="ECO:0000313" key="3">
    <source>
        <dbReference type="EMBL" id="QNP45421.1"/>
    </source>
</evidence>
<dbReference type="PROSITE" id="PS50076">
    <property type="entry name" value="DNAJ_2"/>
    <property type="match status" value="1"/>
</dbReference>
<dbReference type="RefSeq" id="WP_187708377.1">
    <property type="nucleotide sequence ID" value="NZ_CP060782.1"/>
</dbReference>